<feature type="transmembrane region" description="Helical" evidence="1">
    <location>
        <begin position="286"/>
        <end position="305"/>
    </location>
</feature>
<keyword evidence="3" id="KW-1185">Reference proteome</keyword>
<feature type="transmembrane region" description="Helical" evidence="1">
    <location>
        <begin position="12"/>
        <end position="31"/>
    </location>
</feature>
<dbReference type="OrthoDB" id="6427268at2759"/>
<keyword evidence="1" id="KW-1133">Transmembrane helix</keyword>
<dbReference type="Proteomes" id="UP000054359">
    <property type="component" value="Unassembled WGS sequence"/>
</dbReference>
<organism evidence="2 3">
    <name type="scientific">Stegodyphus mimosarum</name>
    <name type="common">African social velvet spider</name>
    <dbReference type="NCBI Taxonomy" id="407821"/>
    <lineage>
        <taxon>Eukaryota</taxon>
        <taxon>Metazoa</taxon>
        <taxon>Ecdysozoa</taxon>
        <taxon>Arthropoda</taxon>
        <taxon>Chelicerata</taxon>
        <taxon>Arachnida</taxon>
        <taxon>Araneae</taxon>
        <taxon>Araneomorphae</taxon>
        <taxon>Entelegynae</taxon>
        <taxon>Eresoidea</taxon>
        <taxon>Eresidae</taxon>
        <taxon>Stegodyphus</taxon>
    </lineage>
</organism>
<feature type="transmembrane region" description="Helical" evidence="1">
    <location>
        <begin position="197"/>
        <end position="216"/>
    </location>
</feature>
<feature type="transmembrane region" description="Helical" evidence="1">
    <location>
        <begin position="259"/>
        <end position="279"/>
    </location>
</feature>
<feature type="transmembrane region" description="Helical" evidence="1">
    <location>
        <begin position="123"/>
        <end position="141"/>
    </location>
</feature>
<evidence type="ECO:0000256" key="1">
    <source>
        <dbReference type="SAM" id="Phobius"/>
    </source>
</evidence>
<name>A0A087SXJ3_STEMI</name>
<gene>
    <name evidence="2" type="ORF">X975_05688</name>
</gene>
<sequence>MDWIAVLANAIAVFRLVLICSGMWTLIRYLIRTVPDQELQRKYFAVSGVIYLLGLIPQSLLLLLLNSDMMSFMLDNGYLCWMQKSTYIIAIILHNFILLNWILHSIHVPQKSYFATIVKNKFFTFTLGFYTTVIILFRGYMLRKDDGKRFFTDVASKPGNASSSGWSMTPVDNPSQVVRLQLLLCESSLSEKEIMRYLIFSYATVMLPIFILHFIVGSPLLQFMGLNALPCSGESNMCNEQEMDKGGQQYTWWEQEVNIQRFLSAAVAIWFHLIQPFIYAIHRHHFVDFGSHLLLTLCVFIPWTFSNK</sequence>
<proteinExistence type="predicted"/>
<accession>A0A087SXJ3</accession>
<evidence type="ECO:0000313" key="2">
    <source>
        <dbReference type="EMBL" id="KFM57582.1"/>
    </source>
</evidence>
<reference evidence="2 3" key="1">
    <citation type="submission" date="2013-11" db="EMBL/GenBank/DDBJ databases">
        <title>Genome sequencing of Stegodyphus mimosarum.</title>
        <authorList>
            <person name="Bechsgaard J."/>
        </authorList>
    </citation>
    <scope>NUCLEOTIDE SEQUENCE [LARGE SCALE GENOMIC DNA]</scope>
</reference>
<dbReference type="EMBL" id="KK112412">
    <property type="protein sequence ID" value="KFM57582.1"/>
    <property type="molecule type" value="Genomic_DNA"/>
</dbReference>
<feature type="transmembrane region" description="Helical" evidence="1">
    <location>
        <begin position="86"/>
        <end position="103"/>
    </location>
</feature>
<protein>
    <submittedName>
        <fullName evidence="2">Uncharacterized protein</fullName>
    </submittedName>
</protein>
<dbReference type="AlphaFoldDB" id="A0A087SXJ3"/>
<feature type="non-terminal residue" evidence="2">
    <location>
        <position position="308"/>
    </location>
</feature>
<dbReference type="OMA" id="DNGYLCW"/>
<keyword evidence="1" id="KW-0812">Transmembrane</keyword>
<feature type="transmembrane region" description="Helical" evidence="1">
    <location>
        <begin position="43"/>
        <end position="65"/>
    </location>
</feature>
<keyword evidence="1" id="KW-0472">Membrane</keyword>
<evidence type="ECO:0000313" key="3">
    <source>
        <dbReference type="Proteomes" id="UP000054359"/>
    </source>
</evidence>